<sequence>MVENQFRVSVRFAVGQPASHTEPPALLVAHGIMHRLNSETPREFRKLEISITMEP</sequence>
<name>A0A8G2CL09_ACIRU</name>
<keyword evidence="2" id="KW-1185">Reference proteome</keyword>
<comment type="caution">
    <text evidence="1">The sequence shown here is derived from an EMBL/GenBank/DDBJ whole genome shotgun (WGS) entry which is preliminary data.</text>
</comment>
<organism evidence="1 2">
    <name type="scientific">Acidiphilium rubrum</name>
    <dbReference type="NCBI Taxonomy" id="526"/>
    <lineage>
        <taxon>Bacteria</taxon>
        <taxon>Pseudomonadati</taxon>
        <taxon>Pseudomonadota</taxon>
        <taxon>Alphaproteobacteria</taxon>
        <taxon>Acetobacterales</taxon>
        <taxon>Acidocellaceae</taxon>
        <taxon>Acidiphilium</taxon>
    </lineage>
</organism>
<reference evidence="1 2" key="1">
    <citation type="submission" date="2017-01" db="EMBL/GenBank/DDBJ databases">
        <authorList>
            <person name="Varghese N."/>
            <person name="Submissions S."/>
        </authorList>
    </citation>
    <scope>NUCLEOTIDE SEQUENCE [LARGE SCALE GENOMIC DNA]</scope>
    <source>
        <strain evidence="1 2">ATCC 35905</strain>
    </source>
</reference>
<protein>
    <submittedName>
        <fullName evidence="1">Uncharacterized protein</fullName>
    </submittedName>
</protein>
<proteinExistence type="predicted"/>
<dbReference type="AlphaFoldDB" id="A0A8G2CL09"/>
<evidence type="ECO:0000313" key="2">
    <source>
        <dbReference type="Proteomes" id="UP000186308"/>
    </source>
</evidence>
<accession>A0A8G2CL09</accession>
<gene>
    <name evidence="1" type="ORF">SAMN05421828_11184</name>
</gene>
<dbReference type="EMBL" id="FTNE01000011">
    <property type="protein sequence ID" value="SIQ90411.1"/>
    <property type="molecule type" value="Genomic_DNA"/>
</dbReference>
<evidence type="ECO:0000313" key="1">
    <source>
        <dbReference type="EMBL" id="SIQ90411.1"/>
    </source>
</evidence>
<dbReference type="Proteomes" id="UP000186308">
    <property type="component" value="Unassembled WGS sequence"/>
</dbReference>